<dbReference type="PROSITE" id="PS50943">
    <property type="entry name" value="HTH_CROC1"/>
    <property type="match status" value="1"/>
</dbReference>
<dbReference type="SUPFAM" id="SSF51182">
    <property type="entry name" value="RmlC-like cupins"/>
    <property type="match status" value="1"/>
</dbReference>
<evidence type="ECO:0000259" key="2">
    <source>
        <dbReference type="PROSITE" id="PS50943"/>
    </source>
</evidence>
<evidence type="ECO:0000256" key="1">
    <source>
        <dbReference type="ARBA" id="ARBA00023125"/>
    </source>
</evidence>
<dbReference type="Proteomes" id="UP000030351">
    <property type="component" value="Unassembled WGS sequence"/>
</dbReference>
<organism evidence="3 4">
    <name type="scientific">Erwinia typographi</name>
    <dbReference type="NCBI Taxonomy" id="371042"/>
    <lineage>
        <taxon>Bacteria</taxon>
        <taxon>Pseudomonadati</taxon>
        <taxon>Pseudomonadota</taxon>
        <taxon>Gammaproteobacteria</taxon>
        <taxon>Enterobacterales</taxon>
        <taxon>Erwiniaceae</taxon>
        <taxon>Erwinia</taxon>
    </lineage>
</organism>
<comment type="caution">
    <text evidence="3">The sequence shown here is derived from an EMBL/GenBank/DDBJ whole genome shotgun (WGS) entry which is preliminary data.</text>
</comment>
<accession>A0A0A3ZDW9</accession>
<dbReference type="eggNOG" id="COG1396">
    <property type="taxonomic scope" value="Bacteria"/>
</dbReference>
<dbReference type="InterPro" id="IPR011051">
    <property type="entry name" value="RmlC_Cupin_sf"/>
</dbReference>
<name>A0A0A3ZDW9_9GAMM</name>
<dbReference type="InterPro" id="IPR001387">
    <property type="entry name" value="Cro/C1-type_HTH"/>
</dbReference>
<dbReference type="GO" id="GO:0005829">
    <property type="term" value="C:cytosol"/>
    <property type="evidence" value="ECO:0007669"/>
    <property type="project" value="TreeGrafter"/>
</dbReference>
<dbReference type="eggNOG" id="COG1917">
    <property type="taxonomic scope" value="Bacteria"/>
</dbReference>
<dbReference type="CDD" id="cd00093">
    <property type="entry name" value="HTH_XRE"/>
    <property type="match status" value="1"/>
</dbReference>
<dbReference type="AlphaFoldDB" id="A0A0A3ZDW9"/>
<dbReference type="SMART" id="SM00530">
    <property type="entry name" value="HTH_XRE"/>
    <property type="match status" value="1"/>
</dbReference>
<dbReference type="Pfam" id="PF01381">
    <property type="entry name" value="HTH_3"/>
    <property type="match status" value="1"/>
</dbReference>
<dbReference type="InterPro" id="IPR010982">
    <property type="entry name" value="Lambda_DNA-bd_dom_sf"/>
</dbReference>
<dbReference type="PANTHER" id="PTHR46797:SF11">
    <property type="entry name" value="HTH-TYPE TRANSCRIPTIONAL REGULATOR PUUR"/>
    <property type="match status" value="1"/>
</dbReference>
<dbReference type="PANTHER" id="PTHR46797">
    <property type="entry name" value="HTH-TYPE TRANSCRIPTIONAL REGULATOR"/>
    <property type="match status" value="1"/>
</dbReference>
<dbReference type="InterPro" id="IPR014710">
    <property type="entry name" value="RmlC-like_jellyroll"/>
</dbReference>
<evidence type="ECO:0000313" key="4">
    <source>
        <dbReference type="Proteomes" id="UP000030351"/>
    </source>
</evidence>
<sequence>MNEATLAPGRRLSEIRQQMGMSQRRVAELSGLTHSAISTIEQDKVSPAVSTLQKLLKVYGLSLSEFFSEPVRDEPPKVVIDQHELIDIGSQGVSLRLIHNGNPARTLAMLLETYEPGATTGEKIRHQGEETGTLLEGQITLTIGGQIYPLYAGQSYVINTGLPHSFTNSSTQPCRIVSAHTPATF</sequence>
<dbReference type="Gene3D" id="2.60.120.10">
    <property type="entry name" value="Jelly Rolls"/>
    <property type="match status" value="1"/>
</dbReference>
<dbReference type="FunFam" id="1.10.260.40:FF:000016">
    <property type="entry name" value="HTH-type transcriptional regulator PuuR"/>
    <property type="match status" value="1"/>
</dbReference>
<keyword evidence="1" id="KW-0238">DNA-binding</keyword>
<dbReference type="Gene3D" id="1.10.260.40">
    <property type="entry name" value="lambda repressor-like DNA-binding domains"/>
    <property type="match status" value="1"/>
</dbReference>
<dbReference type="NCBIfam" id="NF007408">
    <property type="entry name" value="PRK09943.1"/>
    <property type="match status" value="1"/>
</dbReference>
<feature type="domain" description="HTH cro/C1-type" evidence="2">
    <location>
        <begin position="12"/>
        <end position="66"/>
    </location>
</feature>
<dbReference type="Pfam" id="PF07883">
    <property type="entry name" value="Cupin_2"/>
    <property type="match status" value="1"/>
</dbReference>
<evidence type="ECO:0000313" key="3">
    <source>
        <dbReference type="EMBL" id="KGT95861.1"/>
    </source>
</evidence>
<protein>
    <submittedName>
        <fullName evidence="3">Transcriptional regulator</fullName>
    </submittedName>
</protein>
<dbReference type="RefSeq" id="WP_034887696.1">
    <property type="nucleotide sequence ID" value="NZ_JRUQ01000006.1"/>
</dbReference>
<dbReference type="EMBL" id="JRUQ01000006">
    <property type="protein sequence ID" value="KGT95861.1"/>
    <property type="molecule type" value="Genomic_DNA"/>
</dbReference>
<dbReference type="CDD" id="cd02209">
    <property type="entry name" value="cupin_XRE_C"/>
    <property type="match status" value="1"/>
</dbReference>
<dbReference type="GO" id="GO:0003700">
    <property type="term" value="F:DNA-binding transcription factor activity"/>
    <property type="evidence" value="ECO:0007669"/>
    <property type="project" value="TreeGrafter"/>
</dbReference>
<dbReference type="InterPro" id="IPR050807">
    <property type="entry name" value="TransReg_Diox_bact_type"/>
</dbReference>
<dbReference type="OrthoDB" id="9814751at2"/>
<keyword evidence="4" id="KW-1185">Reference proteome</keyword>
<dbReference type="GO" id="GO:0003677">
    <property type="term" value="F:DNA binding"/>
    <property type="evidence" value="ECO:0007669"/>
    <property type="project" value="UniProtKB-KW"/>
</dbReference>
<dbReference type="STRING" id="371042.NG99_01600"/>
<dbReference type="InterPro" id="IPR013096">
    <property type="entry name" value="Cupin_2"/>
</dbReference>
<dbReference type="SUPFAM" id="SSF47413">
    <property type="entry name" value="lambda repressor-like DNA-binding domains"/>
    <property type="match status" value="1"/>
</dbReference>
<reference evidence="3 4" key="1">
    <citation type="submission" date="2014-10" db="EMBL/GenBank/DDBJ databases">
        <title>Genome sequence of Erwinia typographi M043b.</title>
        <authorList>
            <person name="Chan K.-G."/>
            <person name="Tan W.-S."/>
        </authorList>
    </citation>
    <scope>NUCLEOTIDE SEQUENCE [LARGE SCALE GENOMIC DNA]</scope>
    <source>
        <strain evidence="3 4">M043b</strain>
    </source>
</reference>
<gene>
    <name evidence="3" type="ORF">NG99_01600</name>
</gene>
<proteinExistence type="predicted"/>